<dbReference type="GO" id="GO:0005524">
    <property type="term" value="F:ATP binding"/>
    <property type="evidence" value="ECO:0007669"/>
    <property type="project" value="UniProtKB-KW"/>
</dbReference>
<dbReference type="SMART" id="SM00382">
    <property type="entry name" value="AAA"/>
    <property type="match status" value="1"/>
</dbReference>
<dbReference type="InterPro" id="IPR017871">
    <property type="entry name" value="ABC_transporter-like_CS"/>
</dbReference>
<dbReference type="CDD" id="cd03230">
    <property type="entry name" value="ABC_DR_subfamily_A"/>
    <property type="match status" value="1"/>
</dbReference>
<feature type="domain" description="ABC transporter" evidence="3">
    <location>
        <begin position="6"/>
        <end position="220"/>
    </location>
</feature>
<evidence type="ECO:0000313" key="7">
    <source>
        <dbReference type="Proteomes" id="UP000524387"/>
    </source>
</evidence>
<dbReference type="PANTHER" id="PTHR43158:SF1">
    <property type="entry name" value="ABC TRANSPORTER, ATP-BINDING PROTEIN"/>
    <property type="match status" value="1"/>
</dbReference>
<dbReference type="SUPFAM" id="SSF52540">
    <property type="entry name" value="P-loop containing nucleoside triphosphate hydrolases"/>
    <property type="match status" value="1"/>
</dbReference>
<dbReference type="RefSeq" id="WP_003739158.1">
    <property type="nucleotide sequence ID" value="NZ_CP054041.1"/>
</dbReference>
<dbReference type="GO" id="GO:0016887">
    <property type="term" value="F:ATP hydrolysis activity"/>
    <property type="evidence" value="ECO:0007669"/>
    <property type="project" value="InterPro"/>
</dbReference>
<dbReference type="PROSITE" id="PS00211">
    <property type="entry name" value="ABC_TRANSPORTER_1"/>
    <property type="match status" value="1"/>
</dbReference>
<evidence type="ECO:0000313" key="5">
    <source>
        <dbReference type="EMBL" id="EAG9354963.1"/>
    </source>
</evidence>
<dbReference type="EMBL" id="AABBWO010000008">
    <property type="protein sequence ID" value="EAG4185358.1"/>
    <property type="molecule type" value="Genomic_DNA"/>
</dbReference>
<evidence type="ECO:0000256" key="2">
    <source>
        <dbReference type="ARBA" id="ARBA00022840"/>
    </source>
</evidence>
<reference evidence="5 7" key="2">
    <citation type="submission" date="2019-04" db="EMBL/GenBank/DDBJ databases">
        <authorList>
            <consortium name="GenomeTrakr network: Whole genome sequencing for foodborne pathogen traceback"/>
        </authorList>
    </citation>
    <scope>NUCLEOTIDE SEQUENCE [LARGE SCALE GENOMIC DNA]</scope>
    <source>
        <strain evidence="5 7">CFSAN072502</strain>
    </source>
</reference>
<dbReference type="InterPro" id="IPR003593">
    <property type="entry name" value="AAA+_ATPase"/>
</dbReference>
<accession>A0A6V9TPJ2</accession>
<dbReference type="EMBL" id="AABEKN010000007">
    <property type="protein sequence ID" value="EAG9354963.1"/>
    <property type="molecule type" value="Genomic_DNA"/>
</dbReference>
<evidence type="ECO:0000256" key="1">
    <source>
        <dbReference type="ARBA" id="ARBA00022741"/>
    </source>
</evidence>
<keyword evidence="1" id="KW-0547">Nucleotide-binding</keyword>
<evidence type="ECO:0000313" key="6">
    <source>
        <dbReference type="EMBL" id="EAG9355185.1"/>
    </source>
</evidence>
<dbReference type="PANTHER" id="PTHR43158">
    <property type="entry name" value="SKFA PEPTIDE EXPORT ATP-BINDING PROTEIN SKFE"/>
    <property type="match status" value="1"/>
</dbReference>
<dbReference type="InterPro" id="IPR027417">
    <property type="entry name" value="P-loop_NTPase"/>
</dbReference>
<organism evidence="5 7">
    <name type="scientific">Listeria monocytogenes</name>
    <dbReference type="NCBI Taxonomy" id="1639"/>
    <lineage>
        <taxon>Bacteria</taxon>
        <taxon>Bacillati</taxon>
        <taxon>Bacillota</taxon>
        <taxon>Bacilli</taxon>
        <taxon>Bacillales</taxon>
        <taxon>Listeriaceae</taxon>
        <taxon>Listeria</taxon>
    </lineage>
</organism>
<sequence>MNENLITITGLTKKYRKRKPLNDINLSLQKGKIIGLLGPNGAGKTTLLNAISGLLKPTSGTINLAEHSRIAYLPSEDFLPNMVIRDYFQIYRSFFPDFDHEKAKQMIHSLGINVKENTKYLSKGNAAKVMLALILCRDVDLYLLDEPFSEIDLISRDDLIKSIATFLKEDATLVVTTHLIQDMEMMFDEIIFLKRGKIIEQIDTETLREENGKSVVDYYREVFGHA</sequence>
<dbReference type="EMBL" id="AABEKN010000019">
    <property type="protein sequence ID" value="EAG9355185.1"/>
    <property type="molecule type" value="Genomic_DNA"/>
</dbReference>
<dbReference type="Proteomes" id="UP000531172">
    <property type="component" value="Unassembled WGS sequence"/>
</dbReference>
<name>A0A6V9TPJ2_LISMN</name>
<dbReference type="Pfam" id="PF00005">
    <property type="entry name" value="ABC_tran"/>
    <property type="match status" value="1"/>
</dbReference>
<evidence type="ECO:0000259" key="3">
    <source>
        <dbReference type="PROSITE" id="PS50893"/>
    </source>
</evidence>
<dbReference type="Proteomes" id="UP000524387">
    <property type="component" value="Unassembled WGS sequence"/>
</dbReference>
<evidence type="ECO:0000313" key="8">
    <source>
        <dbReference type="Proteomes" id="UP000531172"/>
    </source>
</evidence>
<keyword evidence="2 5" id="KW-0067">ATP-binding</keyword>
<evidence type="ECO:0000313" key="4">
    <source>
        <dbReference type="EMBL" id="EAG4185358.1"/>
    </source>
</evidence>
<reference evidence="4 8" key="1">
    <citation type="submission" date="2018-06" db="EMBL/GenBank/DDBJ databases">
        <authorList>
            <consortium name="PulseNet: The National Subtyping Network for Foodborne Disease Surveillance"/>
            <person name="Tarr C.L."/>
            <person name="Trees E."/>
            <person name="Katz L.S."/>
            <person name="Carleton-Romer H.A."/>
            <person name="Stroika S."/>
            <person name="Kucerova Z."/>
            <person name="Roache K.F."/>
            <person name="Sabol A.L."/>
            <person name="Besser J."/>
            <person name="Gerner-Smidt P."/>
        </authorList>
    </citation>
    <scope>NUCLEOTIDE SEQUENCE [LARGE SCALE GENOMIC DNA]</scope>
    <source>
        <strain evidence="4 8">PNUSAL003001</strain>
    </source>
</reference>
<protein>
    <submittedName>
        <fullName evidence="5">ABC transporter ATP-binding protein</fullName>
    </submittedName>
</protein>
<dbReference type="AlphaFoldDB" id="A0A6V9TPJ2"/>
<gene>
    <name evidence="4" type="ORF">CAC64_13710</name>
    <name evidence="5" type="ORF">CW895_14290</name>
    <name evidence="6" type="ORF">CW895_15485</name>
</gene>
<dbReference type="InterPro" id="IPR003439">
    <property type="entry name" value="ABC_transporter-like_ATP-bd"/>
</dbReference>
<comment type="caution">
    <text evidence="5">The sequence shown here is derived from an EMBL/GenBank/DDBJ whole genome shotgun (WGS) entry which is preliminary data.</text>
</comment>
<proteinExistence type="predicted"/>
<dbReference type="PROSITE" id="PS50893">
    <property type="entry name" value="ABC_TRANSPORTER_2"/>
    <property type="match status" value="1"/>
</dbReference>
<dbReference type="Gene3D" id="3.40.50.300">
    <property type="entry name" value="P-loop containing nucleotide triphosphate hydrolases"/>
    <property type="match status" value="1"/>
</dbReference>